<feature type="compositionally biased region" description="Basic and acidic residues" evidence="1">
    <location>
        <begin position="204"/>
        <end position="213"/>
    </location>
</feature>
<feature type="region of interest" description="Disordered" evidence="1">
    <location>
        <begin position="24"/>
        <end position="47"/>
    </location>
</feature>
<evidence type="ECO:0000313" key="2">
    <source>
        <dbReference type="EMBL" id="SAM00073.1"/>
    </source>
</evidence>
<accession>A0A163JKU6</accession>
<dbReference type="InParanoid" id="A0A163JKU6"/>
<keyword evidence="3" id="KW-1185">Reference proteome</keyword>
<proteinExistence type="predicted"/>
<evidence type="ECO:0000313" key="3">
    <source>
        <dbReference type="Proteomes" id="UP000078561"/>
    </source>
</evidence>
<name>A0A163JKU6_ABSGL</name>
<gene>
    <name evidence="2" type="primary">ABSGL_05745.1 scaffold 7463</name>
</gene>
<dbReference type="AlphaFoldDB" id="A0A163JKU6"/>
<feature type="region of interest" description="Disordered" evidence="1">
    <location>
        <begin position="166"/>
        <end position="213"/>
    </location>
</feature>
<organism evidence="2">
    <name type="scientific">Absidia glauca</name>
    <name type="common">Pin mould</name>
    <dbReference type="NCBI Taxonomy" id="4829"/>
    <lineage>
        <taxon>Eukaryota</taxon>
        <taxon>Fungi</taxon>
        <taxon>Fungi incertae sedis</taxon>
        <taxon>Mucoromycota</taxon>
        <taxon>Mucoromycotina</taxon>
        <taxon>Mucoromycetes</taxon>
        <taxon>Mucorales</taxon>
        <taxon>Cunninghamellaceae</taxon>
        <taxon>Absidia</taxon>
    </lineage>
</organism>
<dbReference type="Proteomes" id="UP000078561">
    <property type="component" value="Unassembled WGS sequence"/>
</dbReference>
<reference evidence="2" key="1">
    <citation type="submission" date="2016-04" db="EMBL/GenBank/DDBJ databases">
        <authorList>
            <person name="Evans L.H."/>
            <person name="Alamgir A."/>
            <person name="Owens N."/>
            <person name="Weber N.D."/>
            <person name="Virtaneva K."/>
            <person name="Barbian K."/>
            <person name="Babar A."/>
            <person name="Rosenke K."/>
        </authorList>
    </citation>
    <scope>NUCLEOTIDE SEQUENCE [LARGE SCALE GENOMIC DNA]</scope>
    <source>
        <strain evidence="2">CBS 101.48</strain>
    </source>
</reference>
<evidence type="ECO:0000256" key="1">
    <source>
        <dbReference type="SAM" id="MobiDB-lite"/>
    </source>
</evidence>
<dbReference type="EMBL" id="LT553127">
    <property type="protein sequence ID" value="SAM00073.1"/>
    <property type="molecule type" value="Genomic_DNA"/>
</dbReference>
<sequence length="213" mass="24072">MLNLLVLESREHTAEMRLTSSFRHNNQRSGGFNKRQTHHCPPPRYDTSKPEAIKQLLGTIWVDNPHNDSINSRYGFLVAWAKDIAITTNDTFFIGPAAKHIWTNVKKVCQNLMIRNLTKEAADGRIPLDDCINEWAAHYLLRRQLQQIADSNNDRQSYDLFAEFTSFGDSSSEDDETSLPRPGTSSTIPPRRGASNTTTTTTNDKGKERAVVP</sequence>
<protein>
    <submittedName>
        <fullName evidence="2">Uncharacterized protein</fullName>
    </submittedName>
</protein>